<reference evidence="1 2" key="2">
    <citation type="journal article" date="2012" name="BMC Genomics">
        <title>The genome of Pelobacter carbinolicus reveals surprising metabolic capabilities and physiological features.</title>
        <authorList>
            <person name="Aklujkar M."/>
            <person name="Haveman S.A."/>
            <person name="Didonato R.Jr."/>
            <person name="Chertkov O."/>
            <person name="Han C.S."/>
            <person name="Land M.L."/>
            <person name="Brown P."/>
            <person name="Lovley D.R."/>
        </authorList>
    </citation>
    <scope>NUCLEOTIDE SEQUENCE [LARGE SCALE GENOMIC DNA]</scope>
    <source>
        <strain evidence="2">DSM 2380 / NBRC 103641 / GraBd1</strain>
    </source>
</reference>
<evidence type="ECO:0000313" key="2">
    <source>
        <dbReference type="Proteomes" id="UP000002534"/>
    </source>
</evidence>
<dbReference type="RefSeq" id="WP_011342825.1">
    <property type="nucleotide sequence ID" value="NC_007498.2"/>
</dbReference>
<proteinExistence type="predicted"/>
<dbReference type="EMBL" id="CP000142">
    <property type="protein sequence ID" value="ABA90270.1"/>
    <property type="molecule type" value="Genomic_DNA"/>
</dbReference>
<dbReference type="AlphaFoldDB" id="Q3A037"/>
<dbReference type="KEGG" id="pca:Pcar_3035"/>
<name>Q3A037_SYNC1</name>
<protein>
    <submittedName>
        <fullName evidence="1">Uncharacterized protein</fullName>
    </submittedName>
</protein>
<accession>Q3A037</accession>
<keyword evidence="2" id="KW-1185">Reference proteome</keyword>
<reference evidence="2" key="1">
    <citation type="submission" date="2005-10" db="EMBL/GenBank/DDBJ databases">
        <title>Complete sequence of Pelobacter carbinolicus DSM 2380.</title>
        <authorList>
            <person name="Copeland A."/>
            <person name="Lucas S."/>
            <person name="Lapidus A."/>
            <person name="Barry K."/>
            <person name="Detter J.C."/>
            <person name="Glavina T."/>
            <person name="Hammon N."/>
            <person name="Israni S."/>
            <person name="Pitluck S."/>
            <person name="Chertkov O."/>
            <person name="Schmutz J."/>
            <person name="Larimer F."/>
            <person name="Land M."/>
            <person name="Kyrpides N."/>
            <person name="Ivanova N."/>
            <person name="Richardson P."/>
        </authorList>
    </citation>
    <scope>NUCLEOTIDE SEQUENCE [LARGE SCALE GENOMIC DNA]</scope>
    <source>
        <strain evidence="2">DSM 2380 / NBRC 103641 / GraBd1</strain>
    </source>
</reference>
<organism evidence="1 2">
    <name type="scientific">Syntrophotalea carbinolica (strain DSM 2380 / NBRC 103641 / GraBd1)</name>
    <name type="common">Pelobacter carbinolicus</name>
    <dbReference type="NCBI Taxonomy" id="338963"/>
    <lineage>
        <taxon>Bacteria</taxon>
        <taxon>Pseudomonadati</taxon>
        <taxon>Thermodesulfobacteriota</taxon>
        <taxon>Desulfuromonadia</taxon>
        <taxon>Desulfuromonadales</taxon>
        <taxon>Syntrophotaleaceae</taxon>
        <taxon>Syntrophotalea</taxon>
    </lineage>
</organism>
<dbReference type="HOGENOM" id="CLU_2047458_0_0_7"/>
<sequence>MGGIRKIHKEMTVDKSILEAKEIVLSKLQLLKGNIIKSENDHIECGFGSLLKSRFLGEFFVSKTTLPKKADINFTDIGNGNTLVTLEVIETDTYVVKIGIVKKYEEALEELSESIMSCLE</sequence>
<evidence type="ECO:0000313" key="1">
    <source>
        <dbReference type="EMBL" id="ABA90270.1"/>
    </source>
</evidence>
<gene>
    <name evidence="1" type="ordered locus">Pcar_3035</name>
</gene>
<dbReference type="Proteomes" id="UP000002534">
    <property type="component" value="Chromosome"/>
</dbReference>